<comment type="caution">
    <text evidence="2">The sequence shown here is derived from an EMBL/GenBank/DDBJ whole genome shotgun (WGS) entry which is preliminary data.</text>
</comment>
<dbReference type="EMBL" id="BAAARA010000001">
    <property type="protein sequence ID" value="GAA2332747.1"/>
    <property type="molecule type" value="Genomic_DNA"/>
</dbReference>
<feature type="transmembrane region" description="Helical" evidence="1">
    <location>
        <begin position="16"/>
        <end position="43"/>
    </location>
</feature>
<accession>A0ABP5SJY4</accession>
<sequence length="146" mass="15427">MTETTSTNYARTSVPLLVLAIATCLISLIGAFLQIVIAVMGGFQQGRALFGALVLTAAVLTLLLGAGGGLEAMRGSRTGRVLVTTCCLFYLGNGTITLLNGNIGSLVQLAVAIPLGVLWWLPATTRAMRTERARRDDRARALAHAW</sequence>
<name>A0ABP5SJY4_9PSEU</name>
<keyword evidence="1" id="KW-0472">Membrane</keyword>
<feature type="transmembrane region" description="Helical" evidence="1">
    <location>
        <begin position="49"/>
        <end position="69"/>
    </location>
</feature>
<organism evidence="2 3">
    <name type="scientific">Saccharopolyspora halophila</name>
    <dbReference type="NCBI Taxonomy" id="405551"/>
    <lineage>
        <taxon>Bacteria</taxon>
        <taxon>Bacillati</taxon>
        <taxon>Actinomycetota</taxon>
        <taxon>Actinomycetes</taxon>
        <taxon>Pseudonocardiales</taxon>
        <taxon>Pseudonocardiaceae</taxon>
        <taxon>Saccharopolyspora</taxon>
    </lineage>
</organism>
<reference evidence="3" key="1">
    <citation type="journal article" date="2019" name="Int. J. Syst. Evol. Microbiol.">
        <title>The Global Catalogue of Microorganisms (GCM) 10K type strain sequencing project: providing services to taxonomists for standard genome sequencing and annotation.</title>
        <authorList>
            <consortium name="The Broad Institute Genomics Platform"/>
            <consortium name="The Broad Institute Genome Sequencing Center for Infectious Disease"/>
            <person name="Wu L."/>
            <person name="Ma J."/>
        </authorList>
    </citation>
    <scope>NUCLEOTIDE SEQUENCE [LARGE SCALE GENOMIC DNA]</scope>
    <source>
        <strain evidence="3">JCM 16221</strain>
    </source>
</reference>
<keyword evidence="1" id="KW-1133">Transmembrane helix</keyword>
<feature type="transmembrane region" description="Helical" evidence="1">
    <location>
        <begin position="81"/>
        <end position="99"/>
    </location>
</feature>
<protein>
    <submittedName>
        <fullName evidence="2">Uncharacterized protein</fullName>
    </submittedName>
</protein>
<evidence type="ECO:0000256" key="1">
    <source>
        <dbReference type="SAM" id="Phobius"/>
    </source>
</evidence>
<keyword evidence="1" id="KW-0812">Transmembrane</keyword>
<proteinExistence type="predicted"/>
<dbReference type="Proteomes" id="UP001501218">
    <property type="component" value="Unassembled WGS sequence"/>
</dbReference>
<gene>
    <name evidence="2" type="ORF">GCM10009854_05080</name>
</gene>
<evidence type="ECO:0000313" key="2">
    <source>
        <dbReference type="EMBL" id="GAA2332747.1"/>
    </source>
</evidence>
<keyword evidence="3" id="KW-1185">Reference proteome</keyword>
<feature type="transmembrane region" description="Helical" evidence="1">
    <location>
        <begin position="105"/>
        <end position="125"/>
    </location>
</feature>
<evidence type="ECO:0000313" key="3">
    <source>
        <dbReference type="Proteomes" id="UP001501218"/>
    </source>
</evidence>
<dbReference type="RefSeq" id="WP_344126015.1">
    <property type="nucleotide sequence ID" value="NZ_BAAARA010000001.1"/>
</dbReference>